<dbReference type="SUPFAM" id="SSF81665">
    <property type="entry name" value="Calcium ATPase, transmembrane domain M"/>
    <property type="match status" value="1"/>
</dbReference>
<dbReference type="AlphaFoldDB" id="A0A517TYQ4"/>
<evidence type="ECO:0000256" key="9">
    <source>
        <dbReference type="SAM" id="MobiDB-lite"/>
    </source>
</evidence>
<dbReference type="PANTHER" id="PTHR42861">
    <property type="entry name" value="CALCIUM-TRANSPORTING ATPASE"/>
    <property type="match status" value="1"/>
</dbReference>
<dbReference type="Pfam" id="PF00122">
    <property type="entry name" value="E1-E2_ATPase"/>
    <property type="match status" value="1"/>
</dbReference>
<keyword evidence="5" id="KW-0067">ATP-binding</keyword>
<evidence type="ECO:0000256" key="8">
    <source>
        <dbReference type="ARBA" id="ARBA00023136"/>
    </source>
</evidence>
<feature type="transmembrane region" description="Helical" evidence="10">
    <location>
        <begin position="767"/>
        <end position="787"/>
    </location>
</feature>
<dbReference type="Gene3D" id="3.40.50.1000">
    <property type="entry name" value="HAD superfamily/HAD-like"/>
    <property type="match status" value="1"/>
</dbReference>
<evidence type="ECO:0000313" key="13">
    <source>
        <dbReference type="Proteomes" id="UP000317909"/>
    </source>
</evidence>
<gene>
    <name evidence="12" type="ORF">I41_26930</name>
</gene>
<keyword evidence="3 10" id="KW-0812">Transmembrane</keyword>
<dbReference type="Proteomes" id="UP000317909">
    <property type="component" value="Chromosome"/>
</dbReference>
<feature type="transmembrane region" description="Helical" evidence="10">
    <location>
        <begin position="313"/>
        <end position="335"/>
    </location>
</feature>
<dbReference type="InterPro" id="IPR059000">
    <property type="entry name" value="ATPase_P-type_domA"/>
</dbReference>
<dbReference type="GO" id="GO:0016020">
    <property type="term" value="C:membrane"/>
    <property type="evidence" value="ECO:0007669"/>
    <property type="project" value="UniProtKB-SubCell"/>
</dbReference>
<evidence type="ECO:0000256" key="10">
    <source>
        <dbReference type="SAM" id="Phobius"/>
    </source>
</evidence>
<keyword evidence="8 10" id="KW-0472">Membrane</keyword>
<dbReference type="Pfam" id="PF00690">
    <property type="entry name" value="Cation_ATPase_N"/>
    <property type="match status" value="1"/>
</dbReference>
<feature type="transmembrane region" description="Helical" evidence="10">
    <location>
        <begin position="817"/>
        <end position="837"/>
    </location>
</feature>
<comment type="subcellular location">
    <subcellularLocation>
        <location evidence="1">Membrane</location>
        <topology evidence="1">Multi-pass membrane protein</topology>
    </subcellularLocation>
</comment>
<feature type="transmembrane region" description="Helical" evidence="10">
    <location>
        <begin position="843"/>
        <end position="863"/>
    </location>
</feature>
<dbReference type="NCBIfam" id="TIGR01494">
    <property type="entry name" value="ATPase_P-type"/>
    <property type="match status" value="2"/>
</dbReference>
<dbReference type="InterPro" id="IPR036412">
    <property type="entry name" value="HAD-like_sf"/>
</dbReference>
<dbReference type="FunFam" id="3.40.50.1000:FF:000028">
    <property type="entry name" value="Calcium-transporting P-type ATPase, putative"/>
    <property type="match status" value="1"/>
</dbReference>
<dbReference type="Gene3D" id="1.20.1110.10">
    <property type="entry name" value="Calcium-transporting ATPase, transmembrane domain"/>
    <property type="match status" value="1"/>
</dbReference>
<dbReference type="Pfam" id="PF00689">
    <property type="entry name" value="Cation_ATPase_C"/>
    <property type="match status" value="1"/>
</dbReference>
<dbReference type="InterPro" id="IPR023214">
    <property type="entry name" value="HAD_sf"/>
</dbReference>
<feature type="transmembrane region" description="Helical" evidence="10">
    <location>
        <begin position="914"/>
        <end position="932"/>
    </location>
</feature>
<dbReference type="PRINTS" id="PR00120">
    <property type="entry name" value="HATPASE"/>
</dbReference>
<evidence type="ECO:0000313" key="12">
    <source>
        <dbReference type="EMBL" id="QDT73504.1"/>
    </source>
</evidence>
<keyword evidence="7 10" id="KW-1133">Transmembrane helix</keyword>
<dbReference type="GO" id="GO:0005524">
    <property type="term" value="F:ATP binding"/>
    <property type="evidence" value="ECO:0007669"/>
    <property type="project" value="UniProtKB-KW"/>
</dbReference>
<keyword evidence="4" id="KW-0547">Nucleotide-binding</keyword>
<dbReference type="SUPFAM" id="SSF56784">
    <property type="entry name" value="HAD-like"/>
    <property type="match status" value="1"/>
</dbReference>
<feature type="transmembrane region" description="Helical" evidence="10">
    <location>
        <begin position="740"/>
        <end position="761"/>
    </location>
</feature>
<evidence type="ECO:0000259" key="11">
    <source>
        <dbReference type="SMART" id="SM00831"/>
    </source>
</evidence>
<dbReference type="InterPro" id="IPR023298">
    <property type="entry name" value="ATPase_P-typ_TM_dom_sf"/>
</dbReference>
<dbReference type="SFLD" id="SFLDG00002">
    <property type="entry name" value="C1.7:_P-type_atpase_like"/>
    <property type="match status" value="1"/>
</dbReference>
<evidence type="ECO:0000256" key="7">
    <source>
        <dbReference type="ARBA" id="ARBA00022989"/>
    </source>
</evidence>
<evidence type="ECO:0000256" key="6">
    <source>
        <dbReference type="ARBA" id="ARBA00022967"/>
    </source>
</evidence>
<name>A0A517TYQ4_9BACT</name>
<accession>A0A517TYQ4</accession>
<dbReference type="KEGG" id="llh:I41_26930"/>
<comment type="similarity">
    <text evidence="2">Belongs to the cation transport ATPase (P-type) (TC 3.A.3) family. Type IIA subfamily.</text>
</comment>
<keyword evidence="6" id="KW-1278">Translocase</keyword>
<sequence length="948" mass="101644">MATEVSWARKARISHPSVKQLEMPDGELPPSEPGADKSADPWHAVDVNAAVRLLETDAEQGLNEQQVLRQTARFGANELASEPTTPWWNLVLGQLREIVVILLLVAGVIAAALGEWLDATAILLIIALNAALGLYQHFKSERALAALRNLAAPMARVVRLGETRRVPSRELVPGDRIELEAGDSIPADIRLLKSYQFETHEAALTGESMPVEKDHTLVLGLKAPLGDRRNMVYLGSLATRGRASGVVVATGMQTELGRVAGMLRDQKPPTPLLVERISRLGRNLVVICIILVGVIAALQLLRGQSWLDTLQLAVSLAVAAVPEGLPAVLTITLAIGAQRLAQRSALIRKLASVETLGSVTTICSDKTGTLTRNEMTVQEVVTSDQSWQVTGVGYAPDGDVLRQAGGQDQWRSQTNGDARCDQTTTTSLELARAASIGLWCNNATVERAEDEAHWQAIGDPTEAALVVLARKVGVVRDSSRRIVHESPFDSERKMMSVVTIDLNSNYELLVKGAPESILAATTRQLRAGGVAPMRDEDRSRIRGYCEEMAGRALRVLALAYRPANGASDAKEDDLVFAGLVGMIDPPRAEAQEAVSKCHAAGIRPVMITGDHPATARAIGRALGILSEQGEVAIGQDIDSWPDAKLLEQAPRIDVYARVSPESKLRIVHALQKRGNVVAMTGDGVNDAPAVKAADIGIAMGITGTDATKEASAMILLNDNFATIVAAVEEGRRIYANIQRFVHYLLAGNAGKLMFMFAATLLSWPAPLLAIQVLWLNLITDGLPALALGAEKSGGGLMEQPPRGTHEPLIGRRRAFRILWHGGLTAVSALVGFFLVYQHDPMKLAEAQVVAFCVLGFAQLAYALTCRSDRETFFELGAASNRALLAATGASSILQLAVILIPACHQAFGVEAYPTLGEWALIGVLSILPALIIEVTKKFGRSRNDAAAC</sequence>
<dbReference type="InterPro" id="IPR023299">
    <property type="entry name" value="ATPase_P-typ_cyto_dom_N"/>
</dbReference>
<dbReference type="SUPFAM" id="SSF81660">
    <property type="entry name" value="Metal cation-transporting ATPase, ATP-binding domain N"/>
    <property type="match status" value="1"/>
</dbReference>
<dbReference type="SUPFAM" id="SSF81653">
    <property type="entry name" value="Calcium ATPase, transduction domain A"/>
    <property type="match status" value="1"/>
</dbReference>
<feature type="domain" description="Cation-transporting P-type ATPase N-terminal" evidence="11">
    <location>
        <begin position="41"/>
        <end position="115"/>
    </location>
</feature>
<feature type="transmembrane region" description="Helical" evidence="10">
    <location>
        <begin position="284"/>
        <end position="301"/>
    </location>
</feature>
<dbReference type="OrthoDB" id="211392at2"/>
<protein>
    <submittedName>
        <fullName evidence="12">Calcium-transporting ATPase 1</fullName>
    </submittedName>
</protein>
<dbReference type="InterPro" id="IPR004014">
    <property type="entry name" value="ATPase_P-typ_cation-transptr_N"/>
</dbReference>
<dbReference type="PROSITE" id="PS00154">
    <property type="entry name" value="ATPASE_E1_E2"/>
    <property type="match status" value="1"/>
</dbReference>
<dbReference type="PRINTS" id="PR00119">
    <property type="entry name" value="CATATPASE"/>
</dbReference>
<evidence type="ECO:0000256" key="1">
    <source>
        <dbReference type="ARBA" id="ARBA00004141"/>
    </source>
</evidence>
<dbReference type="InterPro" id="IPR001757">
    <property type="entry name" value="P_typ_ATPase"/>
</dbReference>
<dbReference type="GO" id="GO:0016887">
    <property type="term" value="F:ATP hydrolysis activity"/>
    <property type="evidence" value="ECO:0007669"/>
    <property type="project" value="InterPro"/>
</dbReference>
<dbReference type="EMBL" id="CP036339">
    <property type="protein sequence ID" value="QDT73504.1"/>
    <property type="molecule type" value="Genomic_DNA"/>
</dbReference>
<feature type="region of interest" description="Disordered" evidence="9">
    <location>
        <begin position="1"/>
        <end position="40"/>
    </location>
</feature>
<feature type="transmembrane region" description="Helical" evidence="10">
    <location>
        <begin position="95"/>
        <end position="113"/>
    </location>
</feature>
<feature type="transmembrane region" description="Helical" evidence="10">
    <location>
        <begin position="119"/>
        <end position="138"/>
    </location>
</feature>
<feature type="transmembrane region" description="Helical" evidence="10">
    <location>
        <begin position="883"/>
        <end position="902"/>
    </location>
</feature>
<dbReference type="RefSeq" id="WP_145433085.1">
    <property type="nucleotide sequence ID" value="NZ_CP036339.1"/>
</dbReference>
<proteinExistence type="inferred from homology"/>
<evidence type="ECO:0000256" key="4">
    <source>
        <dbReference type="ARBA" id="ARBA00022741"/>
    </source>
</evidence>
<evidence type="ECO:0000256" key="3">
    <source>
        <dbReference type="ARBA" id="ARBA00022692"/>
    </source>
</evidence>
<evidence type="ECO:0000256" key="5">
    <source>
        <dbReference type="ARBA" id="ARBA00022840"/>
    </source>
</evidence>
<reference evidence="12 13" key="1">
    <citation type="submission" date="2019-02" db="EMBL/GenBank/DDBJ databases">
        <title>Deep-cultivation of Planctomycetes and their phenomic and genomic characterization uncovers novel biology.</title>
        <authorList>
            <person name="Wiegand S."/>
            <person name="Jogler M."/>
            <person name="Boedeker C."/>
            <person name="Pinto D."/>
            <person name="Vollmers J."/>
            <person name="Rivas-Marin E."/>
            <person name="Kohn T."/>
            <person name="Peeters S.H."/>
            <person name="Heuer A."/>
            <person name="Rast P."/>
            <person name="Oberbeckmann S."/>
            <person name="Bunk B."/>
            <person name="Jeske O."/>
            <person name="Meyerdierks A."/>
            <person name="Storesund J.E."/>
            <person name="Kallscheuer N."/>
            <person name="Luecker S."/>
            <person name="Lage O.M."/>
            <person name="Pohl T."/>
            <person name="Merkel B.J."/>
            <person name="Hornburger P."/>
            <person name="Mueller R.-W."/>
            <person name="Bruemmer F."/>
            <person name="Labrenz M."/>
            <person name="Spormann A.M."/>
            <person name="Op den Camp H."/>
            <person name="Overmann J."/>
            <person name="Amann R."/>
            <person name="Jetten M.S.M."/>
            <person name="Mascher T."/>
            <person name="Medema M.H."/>
            <person name="Devos D.P."/>
            <person name="Kaster A.-K."/>
            <person name="Ovreas L."/>
            <person name="Rohde M."/>
            <person name="Galperin M.Y."/>
            <person name="Jogler C."/>
        </authorList>
    </citation>
    <scope>NUCLEOTIDE SEQUENCE [LARGE SCALE GENOMIC DNA]</scope>
    <source>
        <strain evidence="12 13">I41</strain>
    </source>
</reference>
<dbReference type="Gene3D" id="2.70.150.10">
    <property type="entry name" value="Calcium-transporting ATPase, cytoplasmic transduction domain A"/>
    <property type="match status" value="1"/>
</dbReference>
<organism evidence="12 13">
    <name type="scientific">Lacipirellula limnantheis</name>
    <dbReference type="NCBI Taxonomy" id="2528024"/>
    <lineage>
        <taxon>Bacteria</taxon>
        <taxon>Pseudomonadati</taxon>
        <taxon>Planctomycetota</taxon>
        <taxon>Planctomycetia</taxon>
        <taxon>Pirellulales</taxon>
        <taxon>Lacipirellulaceae</taxon>
        <taxon>Lacipirellula</taxon>
    </lineage>
</organism>
<dbReference type="SFLD" id="SFLDS00003">
    <property type="entry name" value="Haloacid_Dehalogenase"/>
    <property type="match status" value="1"/>
</dbReference>
<dbReference type="SMART" id="SM00831">
    <property type="entry name" value="Cation_ATPase_N"/>
    <property type="match status" value="1"/>
</dbReference>
<dbReference type="InterPro" id="IPR018303">
    <property type="entry name" value="ATPase_P-typ_P_site"/>
</dbReference>
<dbReference type="InterPro" id="IPR044492">
    <property type="entry name" value="P_typ_ATPase_HD_dom"/>
</dbReference>
<dbReference type="SFLD" id="SFLDF00027">
    <property type="entry name" value="p-type_atpase"/>
    <property type="match status" value="1"/>
</dbReference>
<dbReference type="Gene3D" id="3.40.1110.10">
    <property type="entry name" value="Calcium-transporting ATPase, cytoplasmic domain N"/>
    <property type="match status" value="1"/>
</dbReference>
<dbReference type="Pfam" id="PF13246">
    <property type="entry name" value="Cation_ATPase"/>
    <property type="match status" value="1"/>
</dbReference>
<dbReference type="InterPro" id="IPR008250">
    <property type="entry name" value="ATPase_P-typ_transduc_dom_A_sf"/>
</dbReference>
<evidence type="ECO:0000256" key="2">
    <source>
        <dbReference type="ARBA" id="ARBA00005675"/>
    </source>
</evidence>
<dbReference type="InterPro" id="IPR006068">
    <property type="entry name" value="ATPase_P-typ_cation-transptr_C"/>
</dbReference>
<keyword evidence="13" id="KW-1185">Reference proteome</keyword>